<reference evidence="5 6" key="1">
    <citation type="submission" date="2019-09" db="EMBL/GenBank/DDBJ databases">
        <title>Bird 10,000 Genomes (B10K) Project - Family phase.</title>
        <authorList>
            <person name="Zhang G."/>
        </authorList>
    </citation>
    <scope>NUCLEOTIDE SEQUENCE [LARGE SCALE GENOMIC DNA]</scope>
    <source>
        <strain evidence="5">B10K-DU-001-57</strain>
        <tissue evidence="5">Muscle</tissue>
    </source>
</reference>
<proteinExistence type="inferred from homology"/>
<gene>
    <name evidence="5" type="primary">Tesmin</name>
    <name evidence="5" type="ORF">ANSSEM_R05140</name>
</gene>
<dbReference type="InterPro" id="IPR033467">
    <property type="entry name" value="Tesmin/TSO1-like_CXC"/>
</dbReference>
<dbReference type="PANTHER" id="PTHR12446">
    <property type="entry name" value="TESMIN/TSO1-RELATED"/>
    <property type="match status" value="1"/>
</dbReference>
<dbReference type="OrthoDB" id="6283463at2759"/>
<dbReference type="GO" id="GO:0006355">
    <property type="term" value="P:regulation of DNA-templated transcription"/>
    <property type="evidence" value="ECO:0007669"/>
    <property type="project" value="TreeGrafter"/>
</dbReference>
<dbReference type="InterPro" id="IPR005172">
    <property type="entry name" value="CRC"/>
</dbReference>
<comment type="caution">
    <text evidence="5">The sequence shown here is derived from an EMBL/GenBank/DDBJ whole genome shotgun (WGS) entry which is preliminary data.</text>
</comment>
<organism evidence="5 6">
    <name type="scientific">Anseranas semipalmata</name>
    <name type="common">Magpie goose</name>
    <name type="synonym">Anas semipalmata</name>
    <dbReference type="NCBI Taxonomy" id="8851"/>
    <lineage>
        <taxon>Eukaryota</taxon>
        <taxon>Metazoa</taxon>
        <taxon>Chordata</taxon>
        <taxon>Craniata</taxon>
        <taxon>Vertebrata</taxon>
        <taxon>Euteleostomi</taxon>
        <taxon>Archelosauria</taxon>
        <taxon>Archosauria</taxon>
        <taxon>Dinosauria</taxon>
        <taxon>Saurischia</taxon>
        <taxon>Theropoda</taxon>
        <taxon>Coelurosauria</taxon>
        <taxon>Aves</taxon>
        <taxon>Neognathae</taxon>
        <taxon>Galloanserae</taxon>
        <taxon>Anseriformes</taxon>
        <taxon>Anseranatidae</taxon>
        <taxon>Anseranas</taxon>
    </lineage>
</organism>
<accession>A0A7K9VID0</accession>
<name>A0A7K9VID0_ANSSE</name>
<dbReference type="AlphaFoldDB" id="A0A7K9VID0"/>
<evidence type="ECO:0000259" key="4">
    <source>
        <dbReference type="PROSITE" id="PS51634"/>
    </source>
</evidence>
<dbReference type="InterPro" id="IPR028307">
    <property type="entry name" value="Lin-54_fam"/>
</dbReference>
<dbReference type="PANTHER" id="PTHR12446:SF22">
    <property type="entry name" value="TESMIN"/>
    <property type="match status" value="1"/>
</dbReference>
<evidence type="ECO:0000256" key="3">
    <source>
        <dbReference type="ARBA" id="ARBA00023242"/>
    </source>
</evidence>
<dbReference type="EMBL" id="VXAA01006217">
    <property type="protein sequence ID" value="NXI72398.1"/>
    <property type="molecule type" value="Genomic_DNA"/>
</dbReference>
<protein>
    <submittedName>
        <fullName evidence="5">MTL5 protein</fullName>
    </submittedName>
</protein>
<feature type="non-terminal residue" evidence="5">
    <location>
        <position position="526"/>
    </location>
</feature>
<dbReference type="GO" id="GO:0005634">
    <property type="term" value="C:nucleus"/>
    <property type="evidence" value="ECO:0007669"/>
    <property type="project" value="UniProtKB-SubCell"/>
</dbReference>
<keyword evidence="6" id="KW-1185">Reference proteome</keyword>
<dbReference type="Pfam" id="PF03638">
    <property type="entry name" value="TCR"/>
    <property type="match status" value="2"/>
</dbReference>
<evidence type="ECO:0000313" key="5">
    <source>
        <dbReference type="EMBL" id="NXI72398.1"/>
    </source>
</evidence>
<keyword evidence="3" id="KW-0539">Nucleus</keyword>
<dbReference type="SMART" id="SM01114">
    <property type="entry name" value="CXC"/>
    <property type="match status" value="2"/>
</dbReference>
<dbReference type="Proteomes" id="UP000567872">
    <property type="component" value="Unassembled WGS sequence"/>
</dbReference>
<feature type="domain" description="CRC" evidence="4">
    <location>
        <begin position="373"/>
        <end position="486"/>
    </location>
</feature>
<dbReference type="PROSITE" id="PS51634">
    <property type="entry name" value="CRC"/>
    <property type="match status" value="1"/>
</dbReference>
<evidence type="ECO:0000313" key="6">
    <source>
        <dbReference type="Proteomes" id="UP000567872"/>
    </source>
</evidence>
<sequence>MENQILLDIRSVIDGGLVTEIFSQNRPVSSENFNLETAVINNPIEEGLSTSQGNHLCTVNVGETLLDHFKYPLTIENQNTIAKVEIYPHGNNSCDNEDLEKYKELNLPEEVEHAHSPYLPSDGVHFLSSVVTQHKNCSFPTSSIFSSEGTVDQNVRMIPVFRSLIPPVAGENNCICYDQYKGIQNSPMQSKSLPDCLNESSSDVCGLPQTSASVYDEIVKAIRNVIENHQDRTICQSSNVGESGCKLLALHGVVEESRSLHRNDSNPVVICQLEGGTQILCINNCGTQELKPVHIIPQYQDQHDYLQSDISNPVTAVLGQFLPVSGKLDPNEQEFENGSLQSVVSTATFQPESNLQVKMTSAGLPFGSGVTKSKKPCNCTKTQCLKLYCDCFANGDFCNNCNCNNCYNNPLHETERFKAIKACLDRNPEAFLPKIGQRKLGEIKPHHNKGCNCKRSGCLKNYCECFEAKIMCSSICKCIGCKNYEESPDKKSQLTVLNYVDIGSNEENNPVLTSTFEMLPKLEKDR</sequence>
<comment type="subcellular location">
    <subcellularLocation>
        <location evidence="1">Nucleus</location>
    </subcellularLocation>
</comment>
<evidence type="ECO:0000256" key="2">
    <source>
        <dbReference type="ARBA" id="ARBA00007267"/>
    </source>
</evidence>
<feature type="non-terminal residue" evidence="5">
    <location>
        <position position="1"/>
    </location>
</feature>
<evidence type="ECO:0000256" key="1">
    <source>
        <dbReference type="ARBA" id="ARBA00004123"/>
    </source>
</evidence>
<comment type="similarity">
    <text evidence="2">Belongs to the lin-54 family.</text>
</comment>